<evidence type="ECO:0000256" key="2">
    <source>
        <dbReference type="ARBA" id="ARBA00003015"/>
    </source>
</evidence>
<dbReference type="EC" id="2.1.1.33" evidence="3"/>
<reference evidence="9 10" key="1">
    <citation type="submission" date="2019-03" db="EMBL/GenBank/DDBJ databases">
        <title>Nitrincola sp. nov. isolated from an Indian soda lake.</title>
        <authorList>
            <person name="Joshi A."/>
            <person name="Thite S.V."/>
            <person name="Joseph N."/>
            <person name="Dhotre D."/>
            <person name="Moorthy M."/>
            <person name="Shouche Y.S."/>
        </authorList>
    </citation>
    <scope>NUCLEOTIDE SEQUENCE [LARGE SCALE GENOMIC DNA]</scope>
    <source>
        <strain evidence="9 10">MEB193</strain>
    </source>
</reference>
<name>A0A5A9W857_9GAMM</name>
<dbReference type="SUPFAM" id="SSF53335">
    <property type="entry name" value="S-adenosyl-L-methionine-dependent methyltransferases"/>
    <property type="match status" value="1"/>
</dbReference>
<dbReference type="InterPro" id="IPR003358">
    <property type="entry name" value="tRNA_(Gua-N-7)_MeTrfase_Trmb"/>
</dbReference>
<evidence type="ECO:0000256" key="6">
    <source>
        <dbReference type="ARBA" id="ARBA00022691"/>
    </source>
</evidence>
<accession>A0A5A9W857</accession>
<evidence type="ECO:0000256" key="7">
    <source>
        <dbReference type="ARBA" id="ARBA00022694"/>
    </source>
</evidence>
<evidence type="ECO:0000259" key="8">
    <source>
        <dbReference type="Pfam" id="PF13649"/>
    </source>
</evidence>
<dbReference type="OrthoDB" id="9809889at2"/>
<keyword evidence="7" id="KW-0819">tRNA processing</keyword>
<dbReference type="InterPro" id="IPR029063">
    <property type="entry name" value="SAM-dependent_MTases_sf"/>
</dbReference>
<comment type="catalytic activity">
    <reaction evidence="1">
        <text>guanosine(46) in tRNA + S-adenosyl-L-methionine = N(7)-methylguanosine(46) in tRNA + S-adenosyl-L-homocysteine</text>
        <dbReference type="Rhea" id="RHEA:42708"/>
        <dbReference type="Rhea" id="RHEA-COMP:10188"/>
        <dbReference type="Rhea" id="RHEA-COMP:10189"/>
        <dbReference type="ChEBI" id="CHEBI:57856"/>
        <dbReference type="ChEBI" id="CHEBI:59789"/>
        <dbReference type="ChEBI" id="CHEBI:74269"/>
        <dbReference type="ChEBI" id="CHEBI:74480"/>
        <dbReference type="EC" id="2.1.1.33"/>
    </reaction>
</comment>
<dbReference type="Pfam" id="PF13649">
    <property type="entry name" value="Methyltransf_25"/>
    <property type="match status" value="1"/>
</dbReference>
<proteinExistence type="predicted"/>
<comment type="function">
    <text evidence="2">Catalyzes the formation of N(7)-methylguanine at position 46 (m7G46) in tRNA.</text>
</comment>
<keyword evidence="5 9" id="KW-0808">Transferase</keyword>
<dbReference type="CDD" id="cd02440">
    <property type="entry name" value="AdoMet_MTases"/>
    <property type="match status" value="1"/>
</dbReference>
<keyword evidence="6" id="KW-0949">S-adenosyl-L-methionine</keyword>
<evidence type="ECO:0000313" key="10">
    <source>
        <dbReference type="Proteomes" id="UP000325302"/>
    </source>
</evidence>
<organism evidence="9 10">
    <name type="scientific">Nitrincola tapanii</name>
    <dbReference type="NCBI Taxonomy" id="1708751"/>
    <lineage>
        <taxon>Bacteria</taxon>
        <taxon>Pseudomonadati</taxon>
        <taxon>Pseudomonadota</taxon>
        <taxon>Gammaproteobacteria</taxon>
        <taxon>Oceanospirillales</taxon>
        <taxon>Oceanospirillaceae</taxon>
        <taxon>Nitrincola</taxon>
    </lineage>
</organism>
<keyword evidence="10" id="KW-1185">Reference proteome</keyword>
<evidence type="ECO:0000256" key="3">
    <source>
        <dbReference type="ARBA" id="ARBA00011977"/>
    </source>
</evidence>
<feature type="domain" description="Methyltransferase" evidence="8">
    <location>
        <begin position="58"/>
        <end position="111"/>
    </location>
</feature>
<sequence length="236" mass="26299">MTGNSRPVISKQTGPHPDLLARVKRYQQLSFLKPIAAFNQHAFAQAEQLWQTQGGPLILDSGCGVGDSTRFLAEAFPDHFVLGLDRSEDRLARKRPPLPDNAQLIRTDLLDFWRLVAAAHWPVARHYLLYPNPYPKPAQLGYRFHAHPAFPALMAISGDYFEARSNWSIYLQELQLALDAYGRTSQLVPLAQATNPISAFEAKYRDSGQTLWQLVSECALGSTAAPTQPDALLSCE</sequence>
<protein>
    <recommendedName>
        <fullName evidence="3">tRNA (guanine(46)-N(7))-methyltransferase</fullName>
        <ecNumber evidence="3">2.1.1.33</ecNumber>
    </recommendedName>
</protein>
<dbReference type="InterPro" id="IPR041698">
    <property type="entry name" value="Methyltransf_25"/>
</dbReference>
<evidence type="ECO:0000256" key="1">
    <source>
        <dbReference type="ARBA" id="ARBA00000142"/>
    </source>
</evidence>
<dbReference type="RefSeq" id="WP_149389443.1">
    <property type="nucleotide sequence ID" value="NZ_SMRS01000001.1"/>
</dbReference>
<dbReference type="Gene3D" id="3.40.50.150">
    <property type="entry name" value="Vaccinia Virus protein VP39"/>
    <property type="match status" value="1"/>
</dbReference>
<dbReference type="AlphaFoldDB" id="A0A5A9W857"/>
<keyword evidence="4 9" id="KW-0489">Methyltransferase</keyword>
<dbReference type="EMBL" id="SMRS01000001">
    <property type="protein sequence ID" value="KAA0876189.1"/>
    <property type="molecule type" value="Genomic_DNA"/>
</dbReference>
<comment type="caution">
    <text evidence="9">The sequence shown here is derived from an EMBL/GenBank/DDBJ whole genome shotgun (WGS) entry which is preliminary data.</text>
</comment>
<evidence type="ECO:0000256" key="5">
    <source>
        <dbReference type="ARBA" id="ARBA00022679"/>
    </source>
</evidence>
<dbReference type="PROSITE" id="PS51625">
    <property type="entry name" value="SAM_MT_TRMB"/>
    <property type="match status" value="1"/>
</dbReference>
<dbReference type="GO" id="GO:0008176">
    <property type="term" value="F:tRNA (guanine(46)-N7)-methyltransferase activity"/>
    <property type="evidence" value="ECO:0007669"/>
    <property type="project" value="UniProtKB-EC"/>
</dbReference>
<gene>
    <name evidence="9" type="ORF">E1H14_00130</name>
</gene>
<evidence type="ECO:0000256" key="4">
    <source>
        <dbReference type="ARBA" id="ARBA00022603"/>
    </source>
</evidence>
<dbReference type="Proteomes" id="UP000325302">
    <property type="component" value="Unassembled WGS sequence"/>
</dbReference>
<evidence type="ECO:0000313" key="9">
    <source>
        <dbReference type="EMBL" id="KAA0876189.1"/>
    </source>
</evidence>